<dbReference type="Proteomes" id="UP001732780">
    <property type="component" value="Chromosome X"/>
</dbReference>
<feature type="domain" description="DDE-1" evidence="1">
    <location>
        <begin position="1"/>
        <end position="128"/>
    </location>
</feature>
<protein>
    <submittedName>
        <fullName evidence="3">Collectrin isoform X1</fullName>
    </submittedName>
</protein>
<dbReference type="GO" id="GO:0003676">
    <property type="term" value="F:nucleic acid binding"/>
    <property type="evidence" value="ECO:0007669"/>
    <property type="project" value="InterPro"/>
</dbReference>
<reference evidence="3" key="1">
    <citation type="submission" date="2025-08" db="UniProtKB">
        <authorList>
            <consortium name="RefSeq"/>
        </authorList>
    </citation>
    <scope>IDENTIFICATION</scope>
    <source>
        <tissue evidence="3">Blood</tissue>
    </source>
</reference>
<gene>
    <name evidence="3" type="primary">CLTRN</name>
</gene>
<dbReference type="RefSeq" id="XP_045361030.1">
    <property type="nucleotide sequence ID" value="XM_045505074.1"/>
</dbReference>
<organism evidence="2 3">
    <name type="scientific">Camelus bactrianus</name>
    <name type="common">Bactrian camel</name>
    <dbReference type="NCBI Taxonomy" id="9837"/>
    <lineage>
        <taxon>Eukaryota</taxon>
        <taxon>Metazoa</taxon>
        <taxon>Chordata</taxon>
        <taxon>Craniata</taxon>
        <taxon>Vertebrata</taxon>
        <taxon>Euteleostomi</taxon>
        <taxon>Mammalia</taxon>
        <taxon>Eutheria</taxon>
        <taxon>Laurasiatheria</taxon>
        <taxon>Artiodactyla</taxon>
        <taxon>Tylopoda</taxon>
        <taxon>Camelidae</taxon>
        <taxon>Camelus</taxon>
    </lineage>
</organism>
<evidence type="ECO:0000313" key="2">
    <source>
        <dbReference type="Proteomes" id="UP001732780"/>
    </source>
</evidence>
<keyword evidence="2" id="KW-1185">Reference proteome</keyword>
<dbReference type="GeneID" id="105079298"/>
<accession>A0A9W3H734</accession>
<evidence type="ECO:0000313" key="3">
    <source>
        <dbReference type="RefSeq" id="XP_045361030.1"/>
    </source>
</evidence>
<dbReference type="CTD" id="57393"/>
<name>A0A9W3H734_CAMBA</name>
<dbReference type="Pfam" id="PF03184">
    <property type="entry name" value="DDE_1"/>
    <property type="match status" value="1"/>
</dbReference>
<proteinExistence type="predicted"/>
<dbReference type="RefSeq" id="XP_045361030.1">
    <property type="nucleotide sequence ID" value="XM_045505074.2"/>
</dbReference>
<dbReference type="AlphaFoldDB" id="A0A9W3H734"/>
<dbReference type="InterPro" id="IPR004875">
    <property type="entry name" value="DDE_SF_endonuclease_dom"/>
</dbReference>
<evidence type="ECO:0000259" key="1">
    <source>
        <dbReference type="Pfam" id="PF03184"/>
    </source>
</evidence>
<sequence>MTAHLFTWLTGYFKAIVETSYSGEKTPFKILLLVDNASGHLSSDGAGQQDCCCFQACYHNICSAAHGSRSNFKSYYLRNTFCKTVAALKSDSSDGSRQSKLKTFWKGFSILDAIKIIHDSWEEVQISTYIGVSKKLILTLRDDFEGFKVSVEEVTGDMVEIARELEMEPKYMTELLHCHDKTLTDDELLLMNEPKKWFLEMESPAGEGAVKIVEMTTRDLEYNINLVNKAAAEFERTDSNFERSSPGGKMLSNSIACYREISQKRESQLKLQASLLFYFKELPQPPQPSAAISIEARPSTSKKITTC</sequence>